<dbReference type="Gene3D" id="3.90.550.10">
    <property type="entry name" value="Spore Coat Polysaccharide Biosynthesis Protein SpsA, Chain A"/>
    <property type="match status" value="1"/>
</dbReference>
<name>A0A0R1WA82_9LACO</name>
<protein>
    <submittedName>
        <fullName evidence="4">Glycosyltransferase, group 2 family protein</fullName>
    </submittedName>
</protein>
<keyword evidence="2 4" id="KW-0808">Transferase</keyword>
<dbReference type="Pfam" id="PF00535">
    <property type="entry name" value="Glycos_transf_2"/>
    <property type="match status" value="1"/>
</dbReference>
<keyword evidence="1" id="KW-0328">Glycosyltransferase</keyword>
<dbReference type="PANTHER" id="PTHR22916">
    <property type="entry name" value="GLYCOSYLTRANSFERASE"/>
    <property type="match status" value="1"/>
</dbReference>
<evidence type="ECO:0000256" key="2">
    <source>
        <dbReference type="ARBA" id="ARBA00022679"/>
    </source>
</evidence>
<gene>
    <name evidence="4" type="ORF">FC49_GL001107</name>
</gene>
<reference evidence="4 5" key="1">
    <citation type="journal article" date="2015" name="Genome Announc.">
        <title>Expanding the biotechnology potential of lactobacilli through comparative genomics of 213 strains and associated genera.</title>
        <authorList>
            <person name="Sun Z."/>
            <person name="Harris H.M."/>
            <person name="McCann A."/>
            <person name="Guo C."/>
            <person name="Argimon S."/>
            <person name="Zhang W."/>
            <person name="Yang X."/>
            <person name="Jeffery I.B."/>
            <person name="Cooney J.C."/>
            <person name="Kagawa T.F."/>
            <person name="Liu W."/>
            <person name="Song Y."/>
            <person name="Salvetti E."/>
            <person name="Wrobel A."/>
            <person name="Rasinkangas P."/>
            <person name="Parkhill J."/>
            <person name="Rea M.C."/>
            <person name="O'Sullivan O."/>
            <person name="Ritari J."/>
            <person name="Douillard F.P."/>
            <person name="Paul Ross R."/>
            <person name="Yang R."/>
            <person name="Briner A.E."/>
            <person name="Felis G.E."/>
            <person name="de Vos W.M."/>
            <person name="Barrangou R."/>
            <person name="Klaenhammer T.R."/>
            <person name="Caufield P.W."/>
            <person name="Cui Y."/>
            <person name="Zhang H."/>
            <person name="O'Toole P.W."/>
        </authorList>
    </citation>
    <scope>NUCLEOTIDE SEQUENCE [LARGE SCALE GENOMIC DNA]</scope>
    <source>
        <strain evidence="4 5">DSM 4864</strain>
    </source>
</reference>
<evidence type="ECO:0000259" key="3">
    <source>
        <dbReference type="Pfam" id="PF00535"/>
    </source>
</evidence>
<dbReference type="InterPro" id="IPR001173">
    <property type="entry name" value="Glyco_trans_2-like"/>
</dbReference>
<dbReference type="EMBL" id="AZGE01000029">
    <property type="protein sequence ID" value="KRM14437.1"/>
    <property type="molecule type" value="Genomic_DNA"/>
</dbReference>
<sequence>MIAQLGRTKQQMEKEKVSVIVPVYNDEKYLADCVDSILHQSYQNLELILVDDGSTDNSAQICEDYRERDDRVRVLHKVNGGVGSSRNAGLAMATGDYILFVDNDDWLADDHIKKLYQHLKASGADIAAANYTEFRMADQTYRIWISDDDYYERDYSIQEWFKLQYRGDYYNMSQVFTVPWGKLYKRSLFRHIAYPIDKPVEDDLTSWKVYLLANKVAYFNESLYCHRILSDSVTARVKRTALFPLEAVADRLAILSQIGFDTSNEIAAYRQRLEVCQNDALKDGDFVKYQDAMQKTAILKHYQAKQANGGTQENE</sequence>
<dbReference type="PATRIC" id="fig|1423779.3.peg.1141"/>
<dbReference type="CDD" id="cd00761">
    <property type="entry name" value="Glyco_tranf_GTA_type"/>
    <property type="match status" value="1"/>
</dbReference>
<comment type="caution">
    <text evidence="4">The sequence shown here is derived from an EMBL/GenBank/DDBJ whole genome shotgun (WGS) entry which is preliminary data.</text>
</comment>
<dbReference type="Proteomes" id="UP000050973">
    <property type="component" value="Unassembled WGS sequence"/>
</dbReference>
<evidence type="ECO:0000256" key="1">
    <source>
        <dbReference type="ARBA" id="ARBA00022676"/>
    </source>
</evidence>
<proteinExistence type="predicted"/>
<dbReference type="GO" id="GO:0016757">
    <property type="term" value="F:glycosyltransferase activity"/>
    <property type="evidence" value="ECO:0007669"/>
    <property type="project" value="UniProtKB-KW"/>
</dbReference>
<dbReference type="InterPro" id="IPR029044">
    <property type="entry name" value="Nucleotide-diphossugar_trans"/>
</dbReference>
<dbReference type="SUPFAM" id="SSF53448">
    <property type="entry name" value="Nucleotide-diphospho-sugar transferases"/>
    <property type="match status" value="1"/>
</dbReference>
<organism evidence="4 5">
    <name type="scientific">Limosilactobacillus oris DSM 4864</name>
    <dbReference type="NCBI Taxonomy" id="1423779"/>
    <lineage>
        <taxon>Bacteria</taxon>
        <taxon>Bacillati</taxon>
        <taxon>Bacillota</taxon>
        <taxon>Bacilli</taxon>
        <taxon>Lactobacillales</taxon>
        <taxon>Lactobacillaceae</taxon>
        <taxon>Limosilactobacillus</taxon>
    </lineage>
</organism>
<evidence type="ECO:0000313" key="5">
    <source>
        <dbReference type="Proteomes" id="UP000050973"/>
    </source>
</evidence>
<evidence type="ECO:0000313" key="4">
    <source>
        <dbReference type="EMBL" id="KRM14437.1"/>
    </source>
</evidence>
<feature type="domain" description="Glycosyltransferase 2-like" evidence="3">
    <location>
        <begin position="18"/>
        <end position="191"/>
    </location>
</feature>
<dbReference type="PANTHER" id="PTHR22916:SF51">
    <property type="entry name" value="GLYCOSYLTRANSFERASE EPSH-RELATED"/>
    <property type="match status" value="1"/>
</dbReference>
<dbReference type="AlphaFoldDB" id="A0A0R1WA82"/>
<accession>A0A0R1WA82</accession>